<sequence length="21" mass="2431">MIFRSSDSQCVSLWMHSSLES</sequence>
<dbReference type="EMBL" id="GBRH01164125">
    <property type="protein sequence ID" value="JAE33771.1"/>
    <property type="molecule type" value="Transcribed_RNA"/>
</dbReference>
<name>A0A0A9HFX6_ARUDO</name>
<protein>
    <submittedName>
        <fullName evidence="1">Uncharacterized protein</fullName>
    </submittedName>
</protein>
<reference evidence="1" key="2">
    <citation type="journal article" date="2015" name="Data Brief">
        <title>Shoot transcriptome of the giant reed, Arundo donax.</title>
        <authorList>
            <person name="Barrero R.A."/>
            <person name="Guerrero F.D."/>
            <person name="Moolhuijzen P."/>
            <person name="Goolsby J.A."/>
            <person name="Tidwell J."/>
            <person name="Bellgard S.E."/>
            <person name="Bellgard M.I."/>
        </authorList>
    </citation>
    <scope>NUCLEOTIDE SEQUENCE</scope>
    <source>
        <tissue evidence="1">Shoot tissue taken approximately 20 cm above the soil surface</tissue>
    </source>
</reference>
<reference evidence="1" key="1">
    <citation type="submission" date="2014-09" db="EMBL/GenBank/DDBJ databases">
        <authorList>
            <person name="Magalhaes I.L.F."/>
            <person name="Oliveira U."/>
            <person name="Santos F.R."/>
            <person name="Vidigal T.H.D.A."/>
            <person name="Brescovit A.D."/>
            <person name="Santos A.J."/>
        </authorList>
    </citation>
    <scope>NUCLEOTIDE SEQUENCE</scope>
    <source>
        <tissue evidence="1">Shoot tissue taken approximately 20 cm above the soil surface</tissue>
    </source>
</reference>
<organism evidence="1">
    <name type="scientific">Arundo donax</name>
    <name type="common">Giant reed</name>
    <name type="synonym">Donax arundinaceus</name>
    <dbReference type="NCBI Taxonomy" id="35708"/>
    <lineage>
        <taxon>Eukaryota</taxon>
        <taxon>Viridiplantae</taxon>
        <taxon>Streptophyta</taxon>
        <taxon>Embryophyta</taxon>
        <taxon>Tracheophyta</taxon>
        <taxon>Spermatophyta</taxon>
        <taxon>Magnoliopsida</taxon>
        <taxon>Liliopsida</taxon>
        <taxon>Poales</taxon>
        <taxon>Poaceae</taxon>
        <taxon>PACMAD clade</taxon>
        <taxon>Arundinoideae</taxon>
        <taxon>Arundineae</taxon>
        <taxon>Arundo</taxon>
    </lineage>
</organism>
<accession>A0A0A9HFX6</accession>
<proteinExistence type="predicted"/>
<dbReference type="AlphaFoldDB" id="A0A0A9HFX6"/>
<evidence type="ECO:0000313" key="1">
    <source>
        <dbReference type="EMBL" id="JAE33771.1"/>
    </source>
</evidence>